<keyword evidence="3 4" id="KW-0975">Bacterial flagellum</keyword>
<proteinExistence type="inferred from homology"/>
<dbReference type="Gene3D" id="1.20.1330.10">
    <property type="entry name" value="f41 fragment of flagellin, N-terminal domain"/>
    <property type="match status" value="1"/>
</dbReference>
<dbReference type="Gene3D" id="1.20.120.340">
    <property type="entry name" value="Flagellar protein FliS"/>
    <property type="match status" value="1"/>
</dbReference>
<keyword evidence="8" id="KW-1185">Reference proteome</keyword>
<comment type="caution">
    <text evidence="7">The sequence shown here is derived from an EMBL/GenBank/DDBJ whole genome shotgun (WGS) entry which is preliminary data.</text>
</comment>
<dbReference type="EMBL" id="QKLW01000004">
    <property type="protein sequence ID" value="PYF81645.1"/>
    <property type="molecule type" value="Genomic_DNA"/>
</dbReference>
<accession>A0A318V619</accession>
<dbReference type="AlphaFoldDB" id="A0A318V619"/>
<evidence type="ECO:0000256" key="1">
    <source>
        <dbReference type="ARBA" id="ARBA00005709"/>
    </source>
</evidence>
<dbReference type="PANTHER" id="PTHR42792:SF2">
    <property type="entry name" value="FLAGELLIN"/>
    <property type="match status" value="1"/>
</dbReference>
<keyword evidence="7" id="KW-0966">Cell projection</keyword>
<evidence type="ECO:0000256" key="2">
    <source>
        <dbReference type="ARBA" id="ARBA00022525"/>
    </source>
</evidence>
<feature type="domain" description="Flagellin N-terminal" evidence="5">
    <location>
        <begin position="5"/>
        <end position="141"/>
    </location>
</feature>
<dbReference type="PANTHER" id="PTHR42792">
    <property type="entry name" value="FLAGELLIN"/>
    <property type="match status" value="1"/>
</dbReference>
<gene>
    <name evidence="7" type="ORF">DFP75_104105</name>
</gene>
<dbReference type="InterPro" id="IPR001029">
    <property type="entry name" value="Flagellin_N"/>
</dbReference>
<keyword evidence="7" id="KW-0969">Cilium</keyword>
<dbReference type="GO" id="GO:0009288">
    <property type="term" value="C:bacterial-type flagellum"/>
    <property type="evidence" value="ECO:0007669"/>
    <property type="project" value="UniProtKB-SubCell"/>
</dbReference>
<organism evidence="7 8">
    <name type="scientific">Marinomonas alcarazii</name>
    <dbReference type="NCBI Taxonomy" id="491949"/>
    <lineage>
        <taxon>Bacteria</taxon>
        <taxon>Pseudomonadati</taxon>
        <taxon>Pseudomonadota</taxon>
        <taxon>Gammaproteobacteria</taxon>
        <taxon>Oceanospirillales</taxon>
        <taxon>Oceanospirillaceae</taxon>
        <taxon>Marinomonas</taxon>
    </lineage>
</organism>
<evidence type="ECO:0000313" key="8">
    <source>
        <dbReference type="Proteomes" id="UP000247551"/>
    </source>
</evidence>
<protein>
    <recommendedName>
        <fullName evidence="4">Flagellin</fullName>
    </recommendedName>
</protein>
<dbReference type="SUPFAM" id="SSF64518">
    <property type="entry name" value="Phase 1 flagellin"/>
    <property type="match status" value="1"/>
</dbReference>
<dbReference type="Pfam" id="PF00700">
    <property type="entry name" value="Flagellin_C"/>
    <property type="match status" value="1"/>
</dbReference>
<dbReference type="PRINTS" id="PR00207">
    <property type="entry name" value="FLAGELLIN"/>
</dbReference>
<evidence type="ECO:0000259" key="6">
    <source>
        <dbReference type="Pfam" id="PF00700"/>
    </source>
</evidence>
<dbReference type="InterPro" id="IPR046358">
    <property type="entry name" value="Flagellin_C"/>
</dbReference>
<dbReference type="GO" id="GO:0005576">
    <property type="term" value="C:extracellular region"/>
    <property type="evidence" value="ECO:0007669"/>
    <property type="project" value="UniProtKB-SubCell"/>
</dbReference>
<name>A0A318V619_9GAMM</name>
<dbReference type="Proteomes" id="UP000247551">
    <property type="component" value="Unassembled WGS sequence"/>
</dbReference>
<comment type="similarity">
    <text evidence="1 4">Belongs to the bacterial flagellin family.</text>
</comment>
<keyword evidence="2 4" id="KW-0964">Secreted</keyword>
<feature type="domain" description="Flagellin C-terminal" evidence="6">
    <location>
        <begin position="358"/>
        <end position="443"/>
    </location>
</feature>
<comment type="subcellular location">
    <subcellularLocation>
        <location evidence="4">Secreted</location>
    </subcellularLocation>
    <subcellularLocation>
        <location evidence="4">Bacterial flagellum</location>
    </subcellularLocation>
</comment>
<dbReference type="InterPro" id="IPR001492">
    <property type="entry name" value="Flagellin"/>
</dbReference>
<evidence type="ECO:0000313" key="7">
    <source>
        <dbReference type="EMBL" id="PYF81645.1"/>
    </source>
</evidence>
<sequence>MALYVNTNVSSLNAQRQLTSSGKVLDTAFQRLSSGLRINSAGDDAAGLQISNRLTSQINGLNQSVRNANDGISLAQTAEGALEETTSMLQRMRTLSIQSANGSNADEDRIALQQEMGQLAQEINRIAEITTFGGRNLLDGSYQGIFQVGADANQTISFSMEYGGINNSINLAGNGGFTISGLTSGVPYIEPEEEPIQVIATEEGGFVNQYGDAVNEQGHLINEEGELINEDGLRVNENGVLIDEEDRPINENGVLIDENGTPINEDGSIREDVVNEDGTILNADGTTTGLDGSISYPDGRVMQPDGSMVHPDGTINHPDGGITQPDGTYVEPEKKYGKPLITAETVSITDIKNSQSMISMLDTMIQAVDSKRAELGAVQNRFSSTVNNLSSISENVSAARSRVRDADYAAETASLTSSQIIQQASSTILAQANQRPQAALQLLGS</sequence>
<evidence type="ECO:0000259" key="5">
    <source>
        <dbReference type="Pfam" id="PF00669"/>
    </source>
</evidence>
<reference evidence="7 8" key="1">
    <citation type="submission" date="2018-06" db="EMBL/GenBank/DDBJ databases">
        <title>Genomic Encyclopedia of Type Strains, Phase III (KMG-III): the genomes of soil and plant-associated and newly described type strains.</title>
        <authorList>
            <person name="Whitman W."/>
        </authorList>
    </citation>
    <scope>NUCLEOTIDE SEQUENCE [LARGE SCALE GENOMIC DNA]</scope>
    <source>
        <strain evidence="7 8">CECT 7730</strain>
    </source>
</reference>
<keyword evidence="7" id="KW-0282">Flagellum</keyword>
<dbReference type="Pfam" id="PF00669">
    <property type="entry name" value="Flagellin_N"/>
    <property type="match status" value="1"/>
</dbReference>
<evidence type="ECO:0000256" key="3">
    <source>
        <dbReference type="ARBA" id="ARBA00023143"/>
    </source>
</evidence>
<dbReference type="GO" id="GO:0005198">
    <property type="term" value="F:structural molecule activity"/>
    <property type="evidence" value="ECO:0007669"/>
    <property type="project" value="UniProtKB-UniRule"/>
</dbReference>
<evidence type="ECO:0000256" key="4">
    <source>
        <dbReference type="RuleBase" id="RU362073"/>
    </source>
</evidence>
<comment type="function">
    <text evidence="4">Flagellin is the subunit protein which polymerizes to form the filaments of bacterial flagella.</text>
</comment>